<evidence type="ECO:0000313" key="18">
    <source>
        <dbReference type="EMBL" id="MBB6401270.1"/>
    </source>
</evidence>
<evidence type="ECO:0000256" key="6">
    <source>
        <dbReference type="HAMAP-Rule" id="MF_01302"/>
    </source>
</evidence>
<dbReference type="EMBL" id="JACDUK010000001">
    <property type="protein sequence ID" value="MBA2852380.1"/>
    <property type="molecule type" value="Genomic_DNA"/>
</dbReference>
<evidence type="ECO:0000313" key="33">
    <source>
        <dbReference type="Proteomes" id="UP000584706"/>
    </source>
</evidence>
<comment type="function">
    <text evidence="6">One of the primary rRNA binding proteins, it binds directly to 16S rRNA central domain where it helps coordinate assembly of the platform of the 30S subunit.</text>
</comment>
<dbReference type="Proteomes" id="UP000742560">
    <property type="component" value="Unassembled WGS sequence"/>
</dbReference>
<dbReference type="Proteomes" id="UP000571854">
    <property type="component" value="Unassembled WGS sequence"/>
</dbReference>
<accession>A0A2L1CBV8</accession>
<dbReference type="Gene3D" id="3.30.1490.10">
    <property type="match status" value="1"/>
</dbReference>
<dbReference type="PANTHER" id="PTHR11758">
    <property type="entry name" value="40S RIBOSOMAL PROTEIN S15A"/>
    <property type="match status" value="1"/>
</dbReference>
<dbReference type="EMBL" id="JACDUP010000001">
    <property type="protein sequence ID" value="MBA2868158.1"/>
    <property type="molecule type" value="Genomic_DNA"/>
</dbReference>
<dbReference type="GO" id="GO:0005840">
    <property type="term" value="C:ribosome"/>
    <property type="evidence" value="ECO:0007669"/>
    <property type="project" value="UniProtKB-KW"/>
</dbReference>
<evidence type="ECO:0000313" key="24">
    <source>
        <dbReference type="Proteomes" id="UP000522365"/>
    </source>
</evidence>
<reference evidence="8" key="2">
    <citation type="submission" date="2018-02" db="EMBL/GenBank/DDBJ databases">
        <title>Complete genome sequence of the Methanococcus maripaludis type strain JJ (DSM 2067), a model for selenoprotein synthesis in Archaea.</title>
        <authorList>
            <person name="Poehlein A."/>
            <person name="Heym D."/>
            <person name="Quitzke V."/>
            <person name="Fersch J."/>
            <person name="Daniel R."/>
            <person name="Rother M."/>
        </authorList>
    </citation>
    <scope>NUCLEOTIDE SEQUENCE [LARGE SCALE GENOMIC DNA]</scope>
    <source>
        <strain evidence="8">DSM 2067</strain>
    </source>
</reference>
<evidence type="ECO:0000256" key="2">
    <source>
        <dbReference type="ARBA" id="ARBA00022730"/>
    </source>
</evidence>
<dbReference type="EMBL" id="JACHEC010000001">
    <property type="protein sequence ID" value="MBB6401270.1"/>
    <property type="molecule type" value="Genomic_DNA"/>
</dbReference>
<dbReference type="EMBL" id="JACHED010000001">
    <property type="protein sequence ID" value="MBB6496683.1"/>
    <property type="molecule type" value="Genomic_DNA"/>
</dbReference>
<proteinExistence type="inferred from homology"/>
<evidence type="ECO:0000313" key="11">
    <source>
        <dbReference type="EMBL" id="MBA2850182.1"/>
    </source>
</evidence>
<evidence type="ECO:0000313" key="10">
    <source>
        <dbReference type="EMBL" id="MBA2847313.1"/>
    </source>
</evidence>
<evidence type="ECO:0000313" key="13">
    <source>
        <dbReference type="EMBL" id="MBA2857615.1"/>
    </source>
</evidence>
<dbReference type="SMR" id="A0A2L1CBV8"/>
<dbReference type="KEGG" id="mmad:MMJJ_14250"/>
<dbReference type="GO" id="GO:0006412">
    <property type="term" value="P:translation"/>
    <property type="evidence" value="ECO:0007669"/>
    <property type="project" value="UniProtKB-UniRule"/>
</dbReference>
<keyword evidence="3 6" id="KW-0694">RNA-binding</keyword>
<dbReference type="InterPro" id="IPR047863">
    <property type="entry name" value="Ribosomal_uS8_CS"/>
</dbReference>
<evidence type="ECO:0000313" key="30">
    <source>
        <dbReference type="Proteomes" id="UP000568063"/>
    </source>
</evidence>
<dbReference type="Proteomes" id="UP000714405">
    <property type="component" value="Unassembled WGS sequence"/>
</dbReference>
<keyword evidence="5 6" id="KW-0687">Ribonucleoprotein</keyword>
<reference evidence="22" key="5">
    <citation type="submission" date="2021-03" db="EMBL/GenBank/DDBJ databases">
        <title>Genomic Encyclopedia of Type Strains, Phase IV (KMG-IV): sequencing the most valuable type-strain genomes for metagenomic binning, comparative biology and taxonomic classification.</title>
        <authorList>
            <person name="Goeker M."/>
        </authorList>
    </citation>
    <scope>NUCLEOTIDE SEQUENCE</scope>
    <source>
        <strain evidence="22">DSM 2771</strain>
    </source>
</reference>
<dbReference type="Proteomes" id="UP000567099">
    <property type="component" value="Unassembled WGS sequence"/>
</dbReference>
<dbReference type="Proteomes" id="UP000239462">
    <property type="component" value="Chromosome"/>
</dbReference>
<dbReference type="Proteomes" id="UP000584706">
    <property type="component" value="Unassembled WGS sequence"/>
</dbReference>
<sequence>MSLMDPLANALNHVSNCESVGKNVAYLKPASKLIGRVLNVMQDQGYIGNFEYIEDGKAGVYKVDLIGQINKCGAVKPRYAVKNHDFEKFEKRYLPAKGFGLLIVSTPKGLMTHDEARNAGVGGRLISYIY</sequence>
<evidence type="ECO:0000313" key="28">
    <source>
        <dbReference type="Proteomes" id="UP000564425"/>
    </source>
</evidence>
<dbReference type="Gene3D" id="3.30.1370.30">
    <property type="match status" value="1"/>
</dbReference>
<evidence type="ECO:0000313" key="25">
    <source>
        <dbReference type="Proteomes" id="UP000536195"/>
    </source>
</evidence>
<dbReference type="EMBL" id="JACDUH010000001">
    <property type="protein sequence ID" value="MBA2850182.1"/>
    <property type="molecule type" value="Genomic_DNA"/>
</dbReference>
<dbReference type="GeneID" id="10982988"/>
<dbReference type="Proteomes" id="UP000536195">
    <property type="component" value="Unassembled WGS sequence"/>
</dbReference>
<dbReference type="InterPro" id="IPR035987">
    <property type="entry name" value="Ribosomal_uS8_sf"/>
</dbReference>
<dbReference type="EMBL" id="JAFBBC010000001">
    <property type="protein sequence ID" value="MBM7409454.1"/>
    <property type="molecule type" value="Genomic_DNA"/>
</dbReference>
<dbReference type="EMBL" id="JACHIQ010000001">
    <property type="protein sequence ID" value="MBB6067164.1"/>
    <property type="molecule type" value="Genomic_DNA"/>
</dbReference>
<evidence type="ECO:0000313" key="23">
    <source>
        <dbReference type="Proteomes" id="UP000239462"/>
    </source>
</evidence>
<dbReference type="Pfam" id="PF00410">
    <property type="entry name" value="Ribosomal_S8"/>
    <property type="match status" value="1"/>
</dbReference>
<dbReference type="Proteomes" id="UP000590564">
    <property type="component" value="Unassembled WGS sequence"/>
</dbReference>
<evidence type="ECO:0000313" key="26">
    <source>
        <dbReference type="Proteomes" id="UP000558015"/>
    </source>
</evidence>
<dbReference type="GO" id="GO:1990904">
    <property type="term" value="C:ribonucleoprotein complex"/>
    <property type="evidence" value="ECO:0007669"/>
    <property type="project" value="UniProtKB-KW"/>
</dbReference>
<evidence type="ECO:0000313" key="19">
    <source>
        <dbReference type="EMBL" id="MBB6496683.1"/>
    </source>
</evidence>
<dbReference type="HAMAP" id="MF_01302_A">
    <property type="entry name" value="Ribosomal_uS8_A"/>
    <property type="match status" value="1"/>
</dbReference>
<evidence type="ECO:0000256" key="4">
    <source>
        <dbReference type="ARBA" id="ARBA00022980"/>
    </source>
</evidence>
<reference evidence="24 26" key="3">
    <citation type="submission" date="2020-07" db="EMBL/GenBank/DDBJ databases">
        <title>Genomic Encyclopedia of Type Strains, Phase IV (KMG-V): Genome sequencing to study the core and pangenomes of soil and plant-associated prokaryotes.</title>
        <authorList>
            <person name="Whitman W."/>
        </authorList>
    </citation>
    <scope>NUCLEOTIDE SEQUENCE [LARGE SCALE GENOMIC DNA]</scope>
    <source>
        <strain evidence="11 28">A1</strain>
        <strain evidence="9 27">A4</strain>
        <strain evidence="10 32">A5</strain>
        <strain evidence="18 25">C11</strain>
        <strain evidence="13 26">C12</strain>
        <strain evidence="15 29">C13</strain>
        <strain evidence="16 31">C14</strain>
        <strain evidence="14 30">C9</strain>
        <strain evidence="19 34">D1</strain>
        <strain evidence="17 33">DSM 7078</strain>
        <strain evidence="21">RC</strain>
        <strain evidence="12 24">S1</strain>
    </source>
</reference>
<evidence type="ECO:0000313" key="15">
    <source>
        <dbReference type="EMBL" id="MBA2863313.1"/>
    </source>
</evidence>
<dbReference type="NCBIfam" id="NF003115">
    <property type="entry name" value="PRK04034.1"/>
    <property type="match status" value="1"/>
</dbReference>
<dbReference type="EMBL" id="JACDUJ010000001">
    <property type="protein sequence ID" value="MBA2847313.1"/>
    <property type="molecule type" value="Genomic_DNA"/>
</dbReference>
<dbReference type="Proteomes" id="UP000564425">
    <property type="component" value="Unassembled WGS sequence"/>
</dbReference>
<evidence type="ECO:0000313" key="17">
    <source>
        <dbReference type="EMBL" id="MBB6067164.1"/>
    </source>
</evidence>
<evidence type="ECO:0000256" key="3">
    <source>
        <dbReference type="ARBA" id="ARBA00022884"/>
    </source>
</evidence>
<evidence type="ECO:0000313" key="27">
    <source>
        <dbReference type="Proteomes" id="UP000563838"/>
    </source>
</evidence>
<dbReference type="Proteomes" id="UP000722095">
    <property type="component" value="Unassembled WGS sequence"/>
</dbReference>
<reference evidence="20" key="4">
    <citation type="submission" date="2020-07" db="EMBL/GenBank/DDBJ databases">
        <title>Severe corrosion of carbon steel in oil field produced water can be linked to methanogenic archaea containing a special type of NiFe hydrogenase.</title>
        <authorList>
            <person name="Lahme S."/>
            <person name="Mand J."/>
            <person name="Longwell J."/>
            <person name="Smith R."/>
            <person name="Enning D."/>
        </authorList>
    </citation>
    <scope>NUCLEOTIDE SEQUENCE</scope>
    <source>
        <strain evidence="20">MIC098Bin5</strain>
    </source>
</reference>
<dbReference type="GO" id="GO:0019843">
    <property type="term" value="F:rRNA binding"/>
    <property type="evidence" value="ECO:0007669"/>
    <property type="project" value="UniProtKB-UniRule"/>
</dbReference>
<comment type="similarity">
    <text evidence="1 6 7">Belongs to the universal ribosomal protein uS8 family.</text>
</comment>
<dbReference type="EMBL" id="JACDUI010000001">
    <property type="protein sequence ID" value="MBA2839803.1"/>
    <property type="molecule type" value="Genomic_DNA"/>
</dbReference>
<evidence type="ECO:0000313" key="32">
    <source>
        <dbReference type="Proteomes" id="UP000571854"/>
    </source>
</evidence>
<reference evidence="23" key="1">
    <citation type="journal article" date="2018" name="Genome Announc.">
        <title>Complete Genome Sequence of the Methanococcus maripaludis Type Strain JJ (DSM 2067), a Model for Selenoprotein Synthesis in Archaea.</title>
        <authorList>
            <person name="Poehlein A."/>
            <person name="Heym D."/>
            <person name="Quitzke V."/>
            <person name="Fersch J."/>
            <person name="Daniel R."/>
            <person name="Rother M."/>
        </authorList>
    </citation>
    <scope>NUCLEOTIDE SEQUENCE [LARGE SCALE GENOMIC DNA]</scope>
    <source>
        <strain evidence="23">DSM 2067</strain>
    </source>
</reference>
<evidence type="ECO:0000313" key="14">
    <source>
        <dbReference type="EMBL" id="MBA2859521.1"/>
    </source>
</evidence>
<dbReference type="Proteomes" id="UP000563838">
    <property type="component" value="Unassembled WGS sequence"/>
</dbReference>
<dbReference type="SUPFAM" id="SSF56047">
    <property type="entry name" value="Ribosomal protein S8"/>
    <property type="match status" value="1"/>
</dbReference>
<dbReference type="EMBL" id="CP026606">
    <property type="protein sequence ID" value="AVB76803.1"/>
    <property type="molecule type" value="Genomic_DNA"/>
</dbReference>
<dbReference type="AlphaFoldDB" id="A0A2L1CBV8"/>
<dbReference type="Proteomes" id="UP000568063">
    <property type="component" value="Unassembled WGS sequence"/>
</dbReference>
<dbReference type="EMBL" id="JACDUO010000001">
    <property type="protein sequence ID" value="MBA2863313.1"/>
    <property type="molecule type" value="Genomic_DNA"/>
</dbReference>
<evidence type="ECO:0000256" key="1">
    <source>
        <dbReference type="ARBA" id="ARBA00006471"/>
    </source>
</evidence>
<dbReference type="EMBL" id="JACCQJ010000001">
    <property type="protein sequence ID" value="MBG0769009.1"/>
    <property type="molecule type" value="Genomic_DNA"/>
</dbReference>
<evidence type="ECO:0000313" key="12">
    <source>
        <dbReference type="EMBL" id="MBA2852380.1"/>
    </source>
</evidence>
<dbReference type="EMBL" id="JACDUM010000001">
    <property type="protein sequence ID" value="MBA2859521.1"/>
    <property type="molecule type" value="Genomic_DNA"/>
</dbReference>
<evidence type="ECO:0000313" key="9">
    <source>
        <dbReference type="EMBL" id="MBA2839803.1"/>
    </source>
</evidence>
<dbReference type="RefSeq" id="WP_011171358.1">
    <property type="nucleotide sequence ID" value="NZ_BAAABJ010000001.1"/>
</dbReference>
<organism evidence="8 23">
    <name type="scientific">Methanococcus maripaludis</name>
    <name type="common">Methanococcus deltae</name>
    <dbReference type="NCBI Taxonomy" id="39152"/>
    <lineage>
        <taxon>Archaea</taxon>
        <taxon>Methanobacteriati</taxon>
        <taxon>Methanobacteriota</taxon>
        <taxon>Methanomada group</taxon>
        <taxon>Methanococci</taxon>
        <taxon>Methanococcales</taxon>
        <taxon>Methanococcaceae</taxon>
        <taxon>Methanococcus</taxon>
    </lineage>
</organism>
<dbReference type="Proteomes" id="UP000558015">
    <property type="component" value="Unassembled WGS sequence"/>
</dbReference>
<keyword evidence="2 6" id="KW-0699">rRNA-binding</keyword>
<dbReference type="PROSITE" id="PS00053">
    <property type="entry name" value="RIBOSOMAL_S8"/>
    <property type="match status" value="1"/>
</dbReference>
<dbReference type="OMA" id="LPAKNFG"/>
<dbReference type="EMBL" id="JAGINF010000005">
    <property type="protein sequence ID" value="MBP2219912.1"/>
    <property type="molecule type" value="Genomic_DNA"/>
</dbReference>
<evidence type="ECO:0000313" key="22">
    <source>
        <dbReference type="EMBL" id="MBP2219912.1"/>
    </source>
</evidence>
<evidence type="ECO:0000313" key="16">
    <source>
        <dbReference type="EMBL" id="MBA2868158.1"/>
    </source>
</evidence>
<evidence type="ECO:0000256" key="7">
    <source>
        <dbReference type="RuleBase" id="RU003660"/>
    </source>
</evidence>
<dbReference type="GO" id="GO:0003735">
    <property type="term" value="F:structural constituent of ribosome"/>
    <property type="evidence" value="ECO:0007669"/>
    <property type="project" value="InterPro"/>
</dbReference>
<evidence type="ECO:0000313" key="34">
    <source>
        <dbReference type="Proteomes" id="UP000590564"/>
    </source>
</evidence>
<evidence type="ECO:0000313" key="29">
    <source>
        <dbReference type="Proteomes" id="UP000567099"/>
    </source>
</evidence>
<evidence type="ECO:0000313" key="20">
    <source>
        <dbReference type="EMBL" id="MBG0769009.1"/>
    </source>
</evidence>
<evidence type="ECO:0000313" key="21">
    <source>
        <dbReference type="EMBL" id="MBM7409454.1"/>
    </source>
</evidence>
<gene>
    <name evidence="8" type="primary">rpsH</name>
    <name evidence="6" type="synonym">rps8</name>
    <name evidence="20" type="ORF">H0S71_03770</name>
    <name evidence="21" type="ORF">HNP85_001126</name>
    <name evidence="11" type="ORF">HNP86_000313</name>
    <name evidence="9" type="ORF">HNP87_000315</name>
    <name evidence="10" type="ORF">HNP88_001497</name>
    <name evidence="12" type="ORF">HNP89_000317</name>
    <name evidence="14" type="ORF">HNP91_000316</name>
    <name evidence="18" type="ORF">HNP92_000555</name>
    <name evidence="13" type="ORF">HNP93_000316</name>
    <name evidence="15" type="ORF">HNP94_000313</name>
    <name evidence="16" type="ORF">HNP95_000317</name>
    <name evidence="19" type="ORF">HNP96_000704</name>
    <name evidence="17" type="ORF">HNP97_000654</name>
    <name evidence="22" type="ORF">J2745_001419</name>
    <name evidence="8" type="ORF">MMJJ_14250</name>
</gene>
<dbReference type="Proteomes" id="UP000522365">
    <property type="component" value="Unassembled WGS sequence"/>
</dbReference>
<dbReference type="FunFam" id="3.30.1370.30:FF:000001">
    <property type="entry name" value="40S ribosomal protein S15a"/>
    <property type="match status" value="1"/>
</dbReference>
<dbReference type="InterPro" id="IPR000630">
    <property type="entry name" value="Ribosomal_uS8"/>
</dbReference>
<evidence type="ECO:0000313" key="31">
    <source>
        <dbReference type="Proteomes" id="UP000571751"/>
    </source>
</evidence>
<evidence type="ECO:0000256" key="5">
    <source>
        <dbReference type="ARBA" id="ARBA00023274"/>
    </source>
</evidence>
<keyword evidence="4 6" id="KW-0689">Ribosomal protein</keyword>
<comment type="subunit">
    <text evidence="6">Part of the 30S ribosomal subunit.</text>
</comment>
<name>A0A2L1CBV8_METMI</name>
<dbReference type="Proteomes" id="UP000571751">
    <property type="component" value="Unassembled WGS sequence"/>
</dbReference>
<dbReference type="EMBL" id="JACDUN010000001">
    <property type="protein sequence ID" value="MBA2857615.1"/>
    <property type="molecule type" value="Genomic_DNA"/>
</dbReference>
<evidence type="ECO:0000313" key="8">
    <source>
        <dbReference type="EMBL" id="AVB76803.1"/>
    </source>
</evidence>
<protein>
    <recommendedName>
        <fullName evidence="6">Small ribosomal subunit protein uS8</fullName>
    </recommendedName>
</protein>